<evidence type="ECO:0008006" key="4">
    <source>
        <dbReference type="Google" id="ProtNLM"/>
    </source>
</evidence>
<dbReference type="EMBL" id="MGAV01000016">
    <property type="protein sequence ID" value="OGK54402.1"/>
    <property type="molecule type" value="Genomic_DNA"/>
</dbReference>
<feature type="transmembrane region" description="Helical" evidence="1">
    <location>
        <begin position="52"/>
        <end position="71"/>
    </location>
</feature>
<dbReference type="AlphaFoldDB" id="A0A1F7JFN3"/>
<dbReference type="Pfam" id="PF26314">
    <property type="entry name" value="MptA_B_family"/>
    <property type="match status" value="1"/>
</dbReference>
<feature type="transmembrane region" description="Helical" evidence="1">
    <location>
        <begin position="191"/>
        <end position="207"/>
    </location>
</feature>
<name>A0A1F7JFN3_9BACT</name>
<keyword evidence="1" id="KW-0472">Membrane</keyword>
<accession>A0A1F7JFN3</accession>
<keyword evidence="1" id="KW-0812">Transmembrane</keyword>
<feature type="transmembrane region" description="Helical" evidence="1">
    <location>
        <begin position="78"/>
        <end position="96"/>
    </location>
</feature>
<keyword evidence="1" id="KW-1133">Transmembrane helix</keyword>
<gene>
    <name evidence="2" type="ORF">A3H78_03725</name>
</gene>
<organism evidence="2 3">
    <name type="scientific">Candidatus Roizmanbacteria bacterium RIFCSPLOWO2_02_FULL_36_11</name>
    <dbReference type="NCBI Taxonomy" id="1802071"/>
    <lineage>
        <taxon>Bacteria</taxon>
        <taxon>Candidatus Roizmaniibacteriota</taxon>
    </lineage>
</organism>
<reference evidence="2 3" key="1">
    <citation type="journal article" date="2016" name="Nat. Commun.">
        <title>Thousands of microbial genomes shed light on interconnected biogeochemical processes in an aquifer system.</title>
        <authorList>
            <person name="Anantharaman K."/>
            <person name="Brown C.T."/>
            <person name="Hug L.A."/>
            <person name="Sharon I."/>
            <person name="Castelle C.J."/>
            <person name="Probst A.J."/>
            <person name="Thomas B.C."/>
            <person name="Singh A."/>
            <person name="Wilkins M.J."/>
            <person name="Karaoz U."/>
            <person name="Brodie E.L."/>
            <person name="Williams K.H."/>
            <person name="Hubbard S.S."/>
            <person name="Banfield J.F."/>
        </authorList>
    </citation>
    <scope>NUCLEOTIDE SEQUENCE [LARGE SCALE GENOMIC DNA]</scope>
</reference>
<dbReference type="Proteomes" id="UP000177418">
    <property type="component" value="Unassembled WGS sequence"/>
</dbReference>
<feature type="transmembrane region" description="Helical" evidence="1">
    <location>
        <begin position="262"/>
        <end position="279"/>
    </location>
</feature>
<comment type="caution">
    <text evidence="2">The sequence shown here is derived from an EMBL/GenBank/DDBJ whole genome shotgun (WGS) entry which is preliminary data.</text>
</comment>
<feature type="transmembrane region" description="Helical" evidence="1">
    <location>
        <begin position="286"/>
        <end position="313"/>
    </location>
</feature>
<sequence length="366" mass="43214">MMIILYFFLLSLLSVYSFSLVDPNLTLFNNSVWAYFREIMVYFGYYRRDLSSIAYILLILLLFFLSSRIALRPKIKDLMKLTVLIGLITVFSYPFLSHDFFNYLFDAKILTFYGKNPYAFKALDFPYDPWIRFMHWTHRTYPYGPSFLIISIAPSFLAAGKFILNYFFFKLTFVLFYFLSVFYLNKINHRVAIFFAFNPFVILEGLINNHNDLIAISLAFIGIYLFLHQNKTALGKIMLLISGGIKYLTLPLVFLSANKKKFNNIVLLSLIFAIIYYSFQVEIQPWYFLNLLIILPFFPKLVSQFNIFFAGLMLSYYPYIRFGQWTSPNNVSIKHWIITIFLGINLFVILFKSKKLHAKKNARLFQ</sequence>
<evidence type="ECO:0000313" key="3">
    <source>
        <dbReference type="Proteomes" id="UP000177418"/>
    </source>
</evidence>
<protein>
    <recommendedName>
        <fullName evidence="4">DUF2029 domain-containing protein</fullName>
    </recommendedName>
</protein>
<proteinExistence type="predicted"/>
<feature type="transmembrane region" description="Helical" evidence="1">
    <location>
        <begin position="163"/>
        <end position="184"/>
    </location>
</feature>
<feature type="transmembrane region" description="Helical" evidence="1">
    <location>
        <begin position="333"/>
        <end position="351"/>
    </location>
</feature>
<evidence type="ECO:0000256" key="1">
    <source>
        <dbReference type="SAM" id="Phobius"/>
    </source>
</evidence>
<feature type="transmembrane region" description="Helical" evidence="1">
    <location>
        <begin position="213"/>
        <end position="230"/>
    </location>
</feature>
<evidence type="ECO:0000313" key="2">
    <source>
        <dbReference type="EMBL" id="OGK54402.1"/>
    </source>
</evidence>
<feature type="transmembrane region" description="Helical" evidence="1">
    <location>
        <begin position="237"/>
        <end position="256"/>
    </location>
</feature>